<organism evidence="7 8">
    <name type="scientific">Cytobacillus dafuensis</name>
    <name type="common">Bacillus dafuensis</name>
    <dbReference type="NCBI Taxonomy" id="1742359"/>
    <lineage>
        <taxon>Bacteria</taxon>
        <taxon>Bacillati</taxon>
        <taxon>Bacillota</taxon>
        <taxon>Bacilli</taxon>
        <taxon>Bacillales</taxon>
        <taxon>Bacillaceae</taxon>
        <taxon>Cytobacillus</taxon>
    </lineage>
</organism>
<dbReference type="AlphaFoldDB" id="A0A5B8Z3V0"/>
<dbReference type="SMART" id="SM00487">
    <property type="entry name" value="DEXDc"/>
    <property type="match status" value="1"/>
</dbReference>
<keyword evidence="4" id="KW-0067">ATP-binding</keyword>
<proteinExistence type="predicted"/>
<protein>
    <submittedName>
        <fullName evidence="7">DEAD/DEAH box helicase</fullName>
    </submittedName>
</protein>
<evidence type="ECO:0000259" key="6">
    <source>
        <dbReference type="PROSITE" id="PS51194"/>
    </source>
</evidence>
<evidence type="ECO:0000256" key="2">
    <source>
        <dbReference type="ARBA" id="ARBA00022801"/>
    </source>
</evidence>
<evidence type="ECO:0000256" key="3">
    <source>
        <dbReference type="ARBA" id="ARBA00022806"/>
    </source>
</evidence>
<keyword evidence="2" id="KW-0378">Hydrolase</keyword>
<evidence type="ECO:0000313" key="8">
    <source>
        <dbReference type="Proteomes" id="UP000321555"/>
    </source>
</evidence>
<evidence type="ECO:0000256" key="1">
    <source>
        <dbReference type="ARBA" id="ARBA00022741"/>
    </source>
</evidence>
<keyword evidence="1" id="KW-0547">Nucleotide-binding</keyword>
<dbReference type="Proteomes" id="UP000321555">
    <property type="component" value="Chromosome"/>
</dbReference>
<name>A0A5B8Z3V0_CYTDA</name>
<dbReference type="Pfam" id="PF00271">
    <property type="entry name" value="Helicase_C"/>
    <property type="match status" value="1"/>
</dbReference>
<dbReference type="PANTHER" id="PTHR47961">
    <property type="entry name" value="DNA POLYMERASE THETA, PUTATIVE (AFU_ORTHOLOGUE AFUA_1G05260)-RELATED"/>
    <property type="match status" value="1"/>
</dbReference>
<dbReference type="GO" id="GO:0003676">
    <property type="term" value="F:nucleic acid binding"/>
    <property type="evidence" value="ECO:0007669"/>
    <property type="project" value="InterPro"/>
</dbReference>
<dbReference type="GO" id="GO:0005524">
    <property type="term" value="F:ATP binding"/>
    <property type="evidence" value="ECO:0007669"/>
    <property type="project" value="UniProtKB-KW"/>
</dbReference>
<dbReference type="InterPro" id="IPR011545">
    <property type="entry name" value="DEAD/DEAH_box_helicase_dom"/>
</dbReference>
<evidence type="ECO:0000259" key="5">
    <source>
        <dbReference type="PROSITE" id="PS51192"/>
    </source>
</evidence>
<dbReference type="InterPro" id="IPR001650">
    <property type="entry name" value="Helicase_C-like"/>
</dbReference>
<reference evidence="8" key="1">
    <citation type="submission" date="2019-08" db="EMBL/GenBank/DDBJ databases">
        <authorList>
            <person name="Zheng X."/>
        </authorList>
    </citation>
    <scope>NUCLEOTIDE SEQUENCE [LARGE SCALE GENOMIC DNA]</scope>
    <source>
        <strain evidence="8">FJAT-25496</strain>
    </source>
</reference>
<dbReference type="PROSITE" id="PS51194">
    <property type="entry name" value="HELICASE_CTER"/>
    <property type="match status" value="1"/>
</dbReference>
<dbReference type="CDD" id="cd17921">
    <property type="entry name" value="DEXHc_Ski2"/>
    <property type="match status" value="1"/>
</dbReference>
<dbReference type="InterPro" id="IPR014001">
    <property type="entry name" value="Helicase_ATP-bd"/>
</dbReference>
<dbReference type="InterPro" id="IPR050474">
    <property type="entry name" value="Hel308_SKI2-like"/>
</dbReference>
<dbReference type="EMBL" id="CP042593">
    <property type="protein sequence ID" value="QED46006.1"/>
    <property type="molecule type" value="Genomic_DNA"/>
</dbReference>
<feature type="domain" description="Helicase C-terminal" evidence="6">
    <location>
        <begin position="516"/>
        <end position="703"/>
    </location>
</feature>
<evidence type="ECO:0000313" key="7">
    <source>
        <dbReference type="EMBL" id="QED46006.1"/>
    </source>
</evidence>
<dbReference type="KEGG" id="bda:FSZ17_01070"/>
<feature type="domain" description="Helicase ATP-binding" evidence="5">
    <location>
        <begin position="284"/>
        <end position="458"/>
    </location>
</feature>
<sequence length="1112" mass="126608">MKTDKAKAILERLEADSLIQNFIAQSDSRFILFNVQEPIENFPKYSQGLDEKLTSTALSYLSVGCSYAEQGIIGESIFPLEKGATILENIYSPSANRNDYSSYFVLASSLAFYAANQYSKSYTLLKNISVDTVIGDVISKFLRRQYTELDKSLSEILLSNDYVDKTIAAIDEEAVANNRIYILILSKSFASLLEFIFSGKDEWLNKAKEYLKDLLELLSIDLEPSLWWVVRLLLLIFEGFQENSLWKVIPPYIGEDTLVDNYIASLAFQKNPVVELFYSQKIALPSVVDKKGAVVSLPTSSGKTRVAELSILDCLASGTDNKILYLAPFRSLAYEIEDSITKVFEPLGFEISHLYGGTQFSKLDEMVIQESNIIIATPEKAKAILRSNSEVKSKINLVIIDEGHLIGPEDRQILSEVLIEELRKYMENNQGKMMLLSAVLPNSAEIAKWIAGSETRAVNSDWRPSSQRLGLLEYNGSNVTITWKGDIESYNRNFISPFKVVRPRSEYTFPRDKKQAVASAALKLSYSGSVLIFVCRKNMVMSQAEEVIQAMGHDKEEHVWSCIDDWNIFELSCSEAYGEESKVYKCAKYGVLCHHAGLPTEVRLSMERLIRKSNPKIIVATSTLGQGVNIGVSTVIFSNVWYDGSNRISINDFWNIAGRAGRSFVDREGKILFLVDASRGSRIARRDRSLAREYFEHRNQDDAISGLLFIVHHVYEVANEVDISFETLLQMIAENNYSALKKEHIDEFSTIFDLIDDTLLALNLEVESYKNENPSAWIDDYFRTSLAYIQAERFENVDGNDVISFLKARNEGVLKLAGEPILWKGLVSSSIPFRSGLFIRNEISVVLDYFHEYQNSNKDMNDFLTLIRHTEKFISKFPSEQFEINEVATAYMELWISGQSISSLDESIKMECNNYFTFKLPWGIHAISRMLATLDFETEAKEFESLAVLVQMGVPNMFAAKIYLAGIQSRVAATELSTILNPRFEELSLRMLKRIIMKLSDEIASKAQPNTIQWVNLLEKTYTKALDYLERIPSFSFTDNLKLDCDVLMAKYFNGETYMCSPDYTYKVKVKVDDKFHFDKYANNLGIVFINREDEWFMESRNPNHKLNPFEI</sequence>
<keyword evidence="8" id="KW-1185">Reference proteome</keyword>
<dbReference type="RefSeq" id="WP_057776077.1">
    <property type="nucleotide sequence ID" value="NZ_CP042593.1"/>
</dbReference>
<dbReference type="GO" id="GO:0016787">
    <property type="term" value="F:hydrolase activity"/>
    <property type="evidence" value="ECO:0007669"/>
    <property type="project" value="UniProtKB-KW"/>
</dbReference>
<dbReference type="PROSITE" id="PS51192">
    <property type="entry name" value="HELICASE_ATP_BIND_1"/>
    <property type="match status" value="1"/>
</dbReference>
<dbReference type="Gene3D" id="3.40.50.300">
    <property type="entry name" value="P-loop containing nucleotide triphosphate hydrolases"/>
    <property type="match status" value="2"/>
</dbReference>
<dbReference type="PANTHER" id="PTHR47961:SF6">
    <property type="entry name" value="DNA-DIRECTED DNA POLYMERASE"/>
    <property type="match status" value="1"/>
</dbReference>
<dbReference type="OrthoDB" id="9815222at2"/>
<dbReference type="STRING" id="1742359.GCA_001439625_01024"/>
<dbReference type="SUPFAM" id="SSF52540">
    <property type="entry name" value="P-loop containing nucleoside triphosphate hydrolases"/>
    <property type="match status" value="1"/>
</dbReference>
<accession>A0A5B8Z3V0</accession>
<keyword evidence="3 7" id="KW-0347">Helicase</keyword>
<evidence type="ECO:0000256" key="4">
    <source>
        <dbReference type="ARBA" id="ARBA00022840"/>
    </source>
</evidence>
<dbReference type="Pfam" id="PF00270">
    <property type="entry name" value="DEAD"/>
    <property type="match status" value="1"/>
</dbReference>
<dbReference type="GO" id="GO:0004386">
    <property type="term" value="F:helicase activity"/>
    <property type="evidence" value="ECO:0007669"/>
    <property type="project" value="UniProtKB-KW"/>
</dbReference>
<gene>
    <name evidence="7" type="ORF">FSZ17_01070</name>
</gene>
<dbReference type="InterPro" id="IPR027417">
    <property type="entry name" value="P-loop_NTPase"/>
</dbReference>
<dbReference type="SMART" id="SM00490">
    <property type="entry name" value="HELICc"/>
    <property type="match status" value="1"/>
</dbReference>